<accession>A0A6J5SU89</accession>
<evidence type="ECO:0000256" key="1">
    <source>
        <dbReference type="SAM" id="Coils"/>
    </source>
</evidence>
<proteinExistence type="predicted"/>
<reference evidence="2" key="1">
    <citation type="submission" date="2020-05" db="EMBL/GenBank/DDBJ databases">
        <authorList>
            <person name="Chiriac C."/>
            <person name="Salcher M."/>
            <person name="Ghai R."/>
            <person name="Kavagutti S V."/>
        </authorList>
    </citation>
    <scope>NUCLEOTIDE SEQUENCE</scope>
</reference>
<feature type="coiled-coil region" evidence="1">
    <location>
        <begin position="20"/>
        <end position="54"/>
    </location>
</feature>
<sequence length="182" mass="20385">MQMLKFTQFVNEAQIKDKELTSKLDRIHEIKERLKELTAETKSIEGELKEFDASIKPVFDAMKVLNDKLALTEKYVIKITRYGGEGTAISYGKAVEQALTQVDEAAQAIINECVRVNTAVTSVKHSYDIQKVDESKLSDKVKAIVARFSDKIKSAVEKFKSVFANKTAKIDQANQKLAGIVK</sequence>
<gene>
    <name evidence="2" type="ORF">UFOVP1604_116</name>
</gene>
<keyword evidence="1" id="KW-0175">Coiled coil</keyword>
<organism evidence="2">
    <name type="scientific">uncultured Caudovirales phage</name>
    <dbReference type="NCBI Taxonomy" id="2100421"/>
    <lineage>
        <taxon>Viruses</taxon>
        <taxon>Duplodnaviria</taxon>
        <taxon>Heunggongvirae</taxon>
        <taxon>Uroviricota</taxon>
        <taxon>Caudoviricetes</taxon>
        <taxon>Peduoviridae</taxon>
        <taxon>Maltschvirus</taxon>
        <taxon>Maltschvirus maltsch</taxon>
    </lineage>
</organism>
<name>A0A6J5SU89_9CAUD</name>
<protein>
    <submittedName>
        <fullName evidence="2">Uncharacterized protein</fullName>
    </submittedName>
</protein>
<evidence type="ECO:0000313" key="2">
    <source>
        <dbReference type="EMBL" id="CAB4219033.1"/>
    </source>
</evidence>
<dbReference type="EMBL" id="LR797474">
    <property type="protein sequence ID" value="CAB4219033.1"/>
    <property type="molecule type" value="Genomic_DNA"/>
</dbReference>